<proteinExistence type="predicted"/>
<dbReference type="AlphaFoldDB" id="A0A162KHQ4"/>
<evidence type="ECO:0000313" key="1">
    <source>
        <dbReference type="EMBL" id="OAA82642.1"/>
    </source>
</evidence>
<keyword evidence="2" id="KW-1185">Reference proteome</keyword>
<evidence type="ECO:0000313" key="2">
    <source>
        <dbReference type="Proteomes" id="UP000076881"/>
    </source>
</evidence>
<protein>
    <submittedName>
        <fullName evidence="1">Uncharacterized protein</fullName>
    </submittedName>
</protein>
<comment type="caution">
    <text evidence="1">The sequence shown here is derived from an EMBL/GenBank/DDBJ whole genome shotgun (WGS) entry which is preliminary data.</text>
</comment>
<dbReference type="EMBL" id="AZHF01000001">
    <property type="protein sequence ID" value="OAA82642.1"/>
    <property type="molecule type" value="Genomic_DNA"/>
</dbReference>
<gene>
    <name evidence="1" type="ORF">LEL_02187</name>
</gene>
<name>A0A162KHQ4_CORDF</name>
<organism evidence="1 2">
    <name type="scientific">Akanthomyces lecanii RCEF 1005</name>
    <dbReference type="NCBI Taxonomy" id="1081108"/>
    <lineage>
        <taxon>Eukaryota</taxon>
        <taxon>Fungi</taxon>
        <taxon>Dikarya</taxon>
        <taxon>Ascomycota</taxon>
        <taxon>Pezizomycotina</taxon>
        <taxon>Sordariomycetes</taxon>
        <taxon>Hypocreomycetidae</taxon>
        <taxon>Hypocreales</taxon>
        <taxon>Cordycipitaceae</taxon>
        <taxon>Akanthomyces</taxon>
        <taxon>Cordyceps confragosa</taxon>
    </lineage>
</organism>
<accession>A0A162KHQ4</accession>
<dbReference type="Proteomes" id="UP000076881">
    <property type="component" value="Unassembled WGS sequence"/>
</dbReference>
<reference evidence="1 2" key="1">
    <citation type="journal article" date="2016" name="Genome Biol. Evol.">
        <title>Divergent and convergent evolution of fungal pathogenicity.</title>
        <authorList>
            <person name="Shang Y."/>
            <person name="Xiao G."/>
            <person name="Zheng P."/>
            <person name="Cen K."/>
            <person name="Zhan S."/>
            <person name="Wang C."/>
        </authorList>
    </citation>
    <scope>NUCLEOTIDE SEQUENCE [LARGE SCALE GENOMIC DNA]</scope>
    <source>
        <strain evidence="1 2">RCEF 1005</strain>
    </source>
</reference>
<sequence length="239" mass="27069">MPRLQILKLENCYAGDELLRFLTDHKDELRSVDLTNCFGCDAADLDTTECELEQPENVAVQCWGDFLGGVRELRPSKLAEFVAGVLGATTIGRASWMKTSREGILAVMSRMTQTKTKIKDREAQVKRKRKRKIICSEEEPQEDEDPQITSIEEAHQATSLPETTSADHLDDMMDEETELVIFVKANPAIRVFRYFYIDDKYDSCYSDTCSTLNSLKAVVVELASTNLGDNVRQNRHHPS</sequence>
<dbReference type="OrthoDB" id="5410873at2759"/>